<dbReference type="Gene3D" id="3.30.9.10">
    <property type="entry name" value="D-Amino Acid Oxidase, subunit A, domain 2"/>
    <property type="match status" value="1"/>
</dbReference>
<organism evidence="9">
    <name type="scientific">Nilaparvata lugens</name>
    <name type="common">Brown planthopper</name>
    <dbReference type="NCBI Taxonomy" id="108931"/>
    <lineage>
        <taxon>Eukaryota</taxon>
        <taxon>Metazoa</taxon>
        <taxon>Ecdysozoa</taxon>
        <taxon>Arthropoda</taxon>
        <taxon>Hexapoda</taxon>
        <taxon>Insecta</taxon>
        <taxon>Pterygota</taxon>
        <taxon>Neoptera</taxon>
        <taxon>Paraneoptera</taxon>
        <taxon>Hemiptera</taxon>
        <taxon>Auchenorrhyncha</taxon>
        <taxon>Fulgoroidea</taxon>
        <taxon>Delphacidae</taxon>
        <taxon>Delphacinae</taxon>
        <taxon>Nilaparvata</taxon>
    </lineage>
</organism>
<dbReference type="SUPFAM" id="SSF51971">
    <property type="entry name" value="Nucleotide-binding domain"/>
    <property type="match status" value="1"/>
</dbReference>
<keyword evidence="5" id="KW-0560">Oxidoreductase</keyword>
<evidence type="ECO:0000256" key="6">
    <source>
        <dbReference type="PIRSR" id="PIRSR000189-1"/>
    </source>
</evidence>
<reference evidence="9" key="2">
    <citation type="journal article" date="2014" name="Insect Mol. Biol.">
        <title>Constructing the major biosynthesis pathways for amino acids in the brown planthopper, Nilaparvata lugens?Stal (Hemiptera: Delphacidae), based on the transcriptome data.</title>
        <authorList>
            <person name="Wan P.J."/>
            <person name="Yang L."/>
            <person name="Wang W.X."/>
            <person name="Fan J.M."/>
            <person name="Fu Q."/>
            <person name="Li G.Q."/>
        </authorList>
    </citation>
    <scope>NUCLEOTIDE SEQUENCE</scope>
</reference>
<dbReference type="GO" id="GO:0071949">
    <property type="term" value="F:FAD binding"/>
    <property type="evidence" value="ECO:0007669"/>
    <property type="project" value="InterPro"/>
</dbReference>
<keyword evidence="3" id="KW-0285">Flavoprotein</keyword>
<feature type="binding site" evidence="6">
    <location>
        <begin position="43"/>
        <end position="44"/>
    </location>
    <ligand>
        <name>FAD</name>
        <dbReference type="ChEBI" id="CHEBI:57692"/>
    </ligand>
</feature>
<feature type="binding site" evidence="6">
    <location>
        <position position="221"/>
    </location>
    <ligand>
        <name>D-dopa</name>
        <dbReference type="ChEBI" id="CHEBI:149689"/>
    </ligand>
</feature>
<keyword evidence="4 6" id="KW-0274">FAD</keyword>
<name>A0A1S6KZD5_NILLU</name>
<dbReference type="InterPro" id="IPR006181">
    <property type="entry name" value="D-amino_acid_oxidase_CS"/>
</dbReference>
<feature type="domain" description="FAD dependent oxidoreductase" evidence="8">
    <location>
        <begin position="5"/>
        <end position="317"/>
    </location>
</feature>
<evidence type="ECO:0000256" key="7">
    <source>
        <dbReference type="SAM" id="SignalP"/>
    </source>
</evidence>
<dbReference type="InterPro" id="IPR006076">
    <property type="entry name" value="FAD-dep_OxRdtase"/>
</dbReference>
<feature type="binding site" evidence="6">
    <location>
        <position position="182"/>
    </location>
    <ligand>
        <name>FAD</name>
        <dbReference type="ChEBI" id="CHEBI:57692"/>
    </ligand>
</feature>
<feature type="binding site" evidence="6">
    <location>
        <begin position="48"/>
        <end position="50"/>
    </location>
    <ligand>
        <name>FAD</name>
        <dbReference type="ChEBI" id="CHEBI:57692"/>
    </ligand>
</feature>
<comment type="cofactor">
    <cofactor evidence="1 6">
        <name>FAD</name>
        <dbReference type="ChEBI" id="CHEBI:57692"/>
    </cofactor>
</comment>
<evidence type="ECO:0000256" key="1">
    <source>
        <dbReference type="ARBA" id="ARBA00001974"/>
    </source>
</evidence>
<sequence>MGIFKVCVVGAGIVGLTTALEIQSTFPSADVCLIADQFNEATTSDGAAGLFRPGISFCGPDLQITKKWIKDSYTYYNDLISDECGIKEIGGYIFSSTSKSNVQNHLLEDVVPIYRPATNEELKLCPGQWQYGSYFTTLLVECRRFLPWALNRFKNNGGRVVKKLIQSFDEIPGDFDVIMNCTGFGAKYLCKDIKMVPIRGQVIKVKAPWLQTFYYGDYDTYIIPGFEGNVTLGGCRNFDSYDVSLSRYDRAAIMERCCSLVPELSAAPVVREWVGLRPHRDPVRVHFEKLANKKIVHNYGHGGYGVTSAPGTAKHAVSILLKALSSSANSKL</sequence>
<protein>
    <submittedName>
        <fullName evidence="9">Putative D-aspartate oxidase</fullName>
    </submittedName>
</protein>
<proteinExistence type="evidence at transcript level"/>
<evidence type="ECO:0000256" key="3">
    <source>
        <dbReference type="ARBA" id="ARBA00022630"/>
    </source>
</evidence>
<dbReference type="Pfam" id="PF01266">
    <property type="entry name" value="DAO"/>
    <property type="match status" value="1"/>
</dbReference>
<dbReference type="PANTHER" id="PTHR11530:SF17">
    <property type="entry name" value="RE49860P"/>
    <property type="match status" value="1"/>
</dbReference>
<evidence type="ECO:0000259" key="8">
    <source>
        <dbReference type="Pfam" id="PF01266"/>
    </source>
</evidence>
<evidence type="ECO:0000256" key="2">
    <source>
        <dbReference type="ARBA" id="ARBA00006730"/>
    </source>
</evidence>
<reference evidence="9" key="1">
    <citation type="submission" date="2012-11" db="EMBL/GenBank/DDBJ databases">
        <authorList>
            <person name="Lucero-Rivera Y.E."/>
            <person name="Tovar-Ramirez D."/>
        </authorList>
    </citation>
    <scope>NUCLEOTIDE SEQUENCE</scope>
</reference>
<dbReference type="GO" id="GO:0005737">
    <property type="term" value="C:cytoplasm"/>
    <property type="evidence" value="ECO:0007669"/>
    <property type="project" value="TreeGrafter"/>
</dbReference>
<dbReference type="PANTHER" id="PTHR11530">
    <property type="entry name" value="D-AMINO ACID OXIDASE"/>
    <property type="match status" value="1"/>
</dbReference>
<dbReference type="Gene3D" id="3.40.50.720">
    <property type="entry name" value="NAD(P)-binding Rossmann-like Domain"/>
    <property type="match status" value="1"/>
</dbReference>
<feature type="signal peptide" evidence="7">
    <location>
        <begin position="1"/>
        <end position="19"/>
    </location>
</feature>
<evidence type="ECO:0000256" key="5">
    <source>
        <dbReference type="ARBA" id="ARBA00023002"/>
    </source>
</evidence>
<dbReference type="PIRSF" id="PIRSF000189">
    <property type="entry name" value="D-aa_oxidase"/>
    <property type="match status" value="1"/>
</dbReference>
<keyword evidence="7" id="KW-0732">Signal</keyword>
<dbReference type="AlphaFoldDB" id="A0A1S6KZD5"/>
<feature type="binding site" evidence="6">
    <location>
        <begin position="302"/>
        <end position="307"/>
    </location>
    <ligand>
        <name>FAD</name>
        <dbReference type="ChEBI" id="CHEBI:57692"/>
    </ligand>
</feature>
<feature type="binding site" evidence="6">
    <location>
        <position position="277"/>
    </location>
    <ligand>
        <name>D-dopa</name>
        <dbReference type="ChEBI" id="CHEBI:149689"/>
    </ligand>
</feature>
<accession>A0A1S6KZD5</accession>
<dbReference type="GO" id="GO:0003884">
    <property type="term" value="F:D-amino-acid oxidase activity"/>
    <property type="evidence" value="ECO:0007669"/>
    <property type="project" value="InterPro"/>
</dbReference>
<evidence type="ECO:0000256" key="4">
    <source>
        <dbReference type="ARBA" id="ARBA00022827"/>
    </source>
</evidence>
<dbReference type="InterPro" id="IPR023209">
    <property type="entry name" value="DAO"/>
</dbReference>
<dbReference type="EMBL" id="KC223184">
    <property type="protein sequence ID" value="AQT27086.1"/>
    <property type="molecule type" value="mRNA"/>
</dbReference>
<feature type="chain" id="PRO_5012729602" evidence="7">
    <location>
        <begin position="20"/>
        <end position="332"/>
    </location>
</feature>
<dbReference type="PROSITE" id="PS00677">
    <property type="entry name" value="DAO"/>
    <property type="match status" value="1"/>
</dbReference>
<dbReference type="OrthoDB" id="2015447at2759"/>
<comment type="similarity">
    <text evidence="2">Belongs to the DAMOX/DASOX family.</text>
</comment>
<dbReference type="SUPFAM" id="SSF54373">
    <property type="entry name" value="FAD-linked reductases, C-terminal domain"/>
    <property type="match status" value="1"/>
</dbReference>
<dbReference type="GO" id="GO:0019478">
    <property type="term" value="P:D-amino acid catabolic process"/>
    <property type="evidence" value="ECO:0007669"/>
    <property type="project" value="TreeGrafter"/>
</dbReference>
<feature type="binding site" evidence="6">
    <location>
        <position position="303"/>
    </location>
    <ligand>
        <name>D-dopa</name>
        <dbReference type="ChEBI" id="CHEBI:149689"/>
    </ligand>
</feature>
<evidence type="ECO:0000313" key="9">
    <source>
        <dbReference type="EMBL" id="AQT27086.1"/>
    </source>
</evidence>